<dbReference type="SUPFAM" id="SSF49464">
    <property type="entry name" value="Carboxypeptidase regulatory domain-like"/>
    <property type="match status" value="1"/>
</dbReference>
<evidence type="ECO:0000313" key="2">
    <source>
        <dbReference type="EMBL" id="SFP86168.1"/>
    </source>
</evidence>
<feature type="signal peptide" evidence="1">
    <location>
        <begin position="1"/>
        <end position="19"/>
    </location>
</feature>
<dbReference type="EMBL" id="FOXS01000001">
    <property type="protein sequence ID" value="SFP86168.1"/>
    <property type="molecule type" value="Genomic_DNA"/>
</dbReference>
<dbReference type="Proteomes" id="UP000199029">
    <property type="component" value="Unassembled WGS sequence"/>
</dbReference>
<reference evidence="3" key="1">
    <citation type="submission" date="2016-10" db="EMBL/GenBank/DDBJ databases">
        <authorList>
            <person name="Varghese N."/>
            <person name="Submissions S."/>
        </authorList>
    </citation>
    <scope>NUCLEOTIDE SEQUENCE [LARGE SCALE GENOMIC DNA]</scope>
    <source>
        <strain evidence="3">OR362-8,ATCC BAA-1266,JCM 13504</strain>
    </source>
</reference>
<evidence type="ECO:0000313" key="3">
    <source>
        <dbReference type="Proteomes" id="UP000199029"/>
    </source>
</evidence>
<keyword evidence="3" id="KW-1185">Reference proteome</keyword>
<evidence type="ECO:0000256" key="1">
    <source>
        <dbReference type="SAM" id="SignalP"/>
    </source>
</evidence>
<dbReference type="InterPro" id="IPR008969">
    <property type="entry name" value="CarboxyPept-like_regulatory"/>
</dbReference>
<sequence>MLPFFVRLLTSLPLLSLMATTPVPPTRIVDSVTGNPIPYGSAGIKNKPIGTVADSLGRFSTERLQGAALTDTLVVSCVGYLSQKVAVADLAKLSEIRLEPQVQALTEVVVRGAGWKRHSIGRNGAWGLTYYNFHLATDQMPASKLGREVGTILHMKANSFVEDAHFYIGRNNFKNLKFRLNVRALNSEDHPSVALLTRDVIFSVPNQASGWQHIDLRAYDINVGVHARVAVTLEWLDGAPDNQAEWSALLVPAALSATHRMVFRDKSEDQWKVQPLNLSLYVTVLSPN</sequence>
<feature type="chain" id="PRO_5011573045" evidence="1">
    <location>
        <begin position="20"/>
        <end position="288"/>
    </location>
</feature>
<dbReference type="RefSeq" id="WP_092668787.1">
    <property type="nucleotide sequence ID" value="NZ_FOXS01000001.1"/>
</dbReference>
<dbReference type="AlphaFoldDB" id="A0A1I5TT57"/>
<proteinExistence type="predicted"/>
<dbReference type="STRING" id="1227077.SAMN04515668_0593"/>
<accession>A0A1I5TT57</accession>
<dbReference type="Pfam" id="PF13715">
    <property type="entry name" value="CarbopepD_reg_2"/>
    <property type="match status" value="1"/>
</dbReference>
<dbReference type="OrthoDB" id="848221at2"/>
<keyword evidence="1" id="KW-0732">Signal</keyword>
<gene>
    <name evidence="2" type="ORF">SAMN04515668_0593</name>
</gene>
<organism evidence="2 3">
    <name type="scientific">Hymenobacter arizonensis</name>
    <name type="common">Siccationidurans arizonensis</name>
    <dbReference type="NCBI Taxonomy" id="1227077"/>
    <lineage>
        <taxon>Bacteria</taxon>
        <taxon>Pseudomonadati</taxon>
        <taxon>Bacteroidota</taxon>
        <taxon>Cytophagia</taxon>
        <taxon>Cytophagales</taxon>
        <taxon>Hymenobacteraceae</taxon>
        <taxon>Hymenobacter</taxon>
    </lineage>
</organism>
<name>A0A1I5TT57_HYMAR</name>
<protein>
    <submittedName>
        <fullName evidence="2">CarboxypepD_reg-like domain-containing protein</fullName>
    </submittedName>
</protein>